<dbReference type="SUPFAM" id="SSF142906">
    <property type="entry name" value="YjbR-like"/>
    <property type="match status" value="1"/>
</dbReference>
<dbReference type="AlphaFoldDB" id="A0A560E480"/>
<keyword evidence="1" id="KW-0238">DNA-binding</keyword>
<protein>
    <submittedName>
        <fullName evidence="1">Putative DNA-binding protein (MmcQ/YjbR family)</fullName>
    </submittedName>
</protein>
<accession>A0A560E480</accession>
<dbReference type="PANTHER" id="PTHR35145:SF1">
    <property type="entry name" value="CYTOPLASMIC PROTEIN"/>
    <property type="match status" value="1"/>
</dbReference>
<dbReference type="InterPro" id="IPR007351">
    <property type="entry name" value="YjbR"/>
</dbReference>
<dbReference type="GO" id="GO:0003677">
    <property type="term" value="F:DNA binding"/>
    <property type="evidence" value="ECO:0007669"/>
    <property type="project" value="UniProtKB-KW"/>
</dbReference>
<dbReference type="Proteomes" id="UP000319949">
    <property type="component" value="Unassembled WGS sequence"/>
</dbReference>
<evidence type="ECO:0000313" key="2">
    <source>
        <dbReference type="Proteomes" id="UP000319949"/>
    </source>
</evidence>
<organism evidence="1 2">
    <name type="scientific">Bradyrhizobium stylosanthis</name>
    <dbReference type="NCBI Taxonomy" id="1803665"/>
    <lineage>
        <taxon>Bacteria</taxon>
        <taxon>Pseudomonadati</taxon>
        <taxon>Pseudomonadota</taxon>
        <taxon>Alphaproteobacteria</taxon>
        <taxon>Hyphomicrobiales</taxon>
        <taxon>Nitrobacteraceae</taxon>
        <taxon>Bradyrhizobium</taxon>
    </lineage>
</organism>
<dbReference type="PANTHER" id="PTHR35145">
    <property type="entry name" value="CYTOPLASMIC PROTEIN-RELATED"/>
    <property type="match status" value="1"/>
</dbReference>
<gene>
    <name evidence="1" type="ORF">FBZ96_102557</name>
</gene>
<dbReference type="InterPro" id="IPR038056">
    <property type="entry name" value="YjbR-like_sf"/>
</dbReference>
<dbReference type="InterPro" id="IPR058532">
    <property type="entry name" value="YjbR/MT2646/Rv2570-like"/>
</dbReference>
<keyword evidence="2" id="KW-1185">Reference proteome</keyword>
<dbReference type="STRING" id="1803665.GCA_001641335_01973"/>
<comment type="caution">
    <text evidence="1">The sequence shown here is derived from an EMBL/GenBank/DDBJ whole genome shotgun (WGS) entry which is preliminary data.</text>
</comment>
<reference evidence="1 2" key="1">
    <citation type="submission" date="2019-06" db="EMBL/GenBank/DDBJ databases">
        <title>Genomic Encyclopedia of Type Strains, Phase IV (KMG-V): Genome sequencing to study the core and pangenomes of soil and plant-associated prokaryotes.</title>
        <authorList>
            <person name="Whitman W."/>
        </authorList>
    </citation>
    <scope>NUCLEOTIDE SEQUENCE [LARGE SCALE GENOMIC DNA]</scope>
    <source>
        <strain evidence="1 2">BR 510</strain>
    </source>
</reference>
<dbReference type="Gene3D" id="3.90.1150.30">
    <property type="match status" value="1"/>
</dbReference>
<dbReference type="Pfam" id="PF04237">
    <property type="entry name" value="YjbR"/>
    <property type="match status" value="1"/>
</dbReference>
<name>A0A560E480_9BRAD</name>
<sequence length="138" mass="14772">MLPQRSGLCLGCDRMTPKTFEARCLRLPAATKVVQWEGTSVFKVGGKMFALSGGYTAESGGYMFKVSDMAYGILIEQGLARPAPYLARAKWVQLVGNNALPDAELTAYLAQAHALIVAKLSKKLRKELGLASPQAGPA</sequence>
<proteinExistence type="predicted"/>
<evidence type="ECO:0000313" key="1">
    <source>
        <dbReference type="EMBL" id="TWB04083.1"/>
    </source>
</evidence>
<dbReference type="EMBL" id="VITK01000002">
    <property type="protein sequence ID" value="TWB04083.1"/>
    <property type="molecule type" value="Genomic_DNA"/>
</dbReference>